<organism evidence="1 2">
    <name type="scientific">Thermophilibacter gallinarum</name>
    <dbReference type="NCBI Taxonomy" id="2779357"/>
    <lineage>
        <taxon>Bacteria</taxon>
        <taxon>Bacillati</taxon>
        <taxon>Actinomycetota</taxon>
        <taxon>Coriobacteriia</taxon>
        <taxon>Coriobacteriales</taxon>
        <taxon>Atopobiaceae</taxon>
        <taxon>Thermophilibacter</taxon>
    </lineage>
</organism>
<sequence>MRELRVGFESALDFWRAARIAAPGRIVEVPEGKIYGARELSLSEQVSLACNLCNTEPPLDVVVPRADARINSERVNSHVWSGPLSEKHLVPLGDGVLVCRPAPMFLQLATVMDEIDLARVGYELCGTYALDADSERGFVDGIPPLVDIAELSAYARSAMALGIRGAARAMRALDIMAGGSDSPRETDVAVFLASTRLCGGAGVPGFRMNVSISLPEELAEVLGQRTARPDFSWPDGTVGEYDSDEYHRDPVARARDERKRRAYQAVGLDCVTMTRGTFRSNAELDLFVTDLEASLGLHRNPPNERMLAARRRLRERLFGPEEISSAIRVLRD</sequence>
<evidence type="ECO:0000313" key="1">
    <source>
        <dbReference type="EMBL" id="MBE5024520.1"/>
    </source>
</evidence>
<gene>
    <name evidence="1" type="ORF">INF26_06615</name>
</gene>
<protein>
    <submittedName>
        <fullName evidence="1">Uncharacterized protein</fullName>
    </submittedName>
</protein>
<evidence type="ECO:0000313" key="2">
    <source>
        <dbReference type="Proteomes" id="UP001194273"/>
    </source>
</evidence>
<proteinExistence type="predicted"/>
<dbReference type="Proteomes" id="UP001194273">
    <property type="component" value="Unassembled WGS sequence"/>
</dbReference>
<name>A0ABR9QTW0_9ACTN</name>
<dbReference type="EMBL" id="JADCJZ010000002">
    <property type="protein sequence ID" value="MBE5024520.1"/>
    <property type="molecule type" value="Genomic_DNA"/>
</dbReference>
<dbReference type="RefSeq" id="WP_193530056.1">
    <property type="nucleotide sequence ID" value="NZ_JADCJZ010000002.1"/>
</dbReference>
<comment type="caution">
    <text evidence="1">The sequence shown here is derived from an EMBL/GenBank/DDBJ whole genome shotgun (WGS) entry which is preliminary data.</text>
</comment>
<reference evidence="1 2" key="1">
    <citation type="submission" date="2020-10" db="EMBL/GenBank/DDBJ databases">
        <title>ChiBAC.</title>
        <authorList>
            <person name="Zenner C."/>
            <person name="Hitch T.C.A."/>
            <person name="Clavel T."/>
        </authorList>
    </citation>
    <scope>NUCLEOTIDE SEQUENCE [LARGE SCALE GENOMIC DNA]</scope>
    <source>
        <strain evidence="1 2">DSM 107455</strain>
    </source>
</reference>
<keyword evidence="2" id="KW-1185">Reference proteome</keyword>
<accession>A0ABR9QTW0</accession>